<name>A0AAD6ZQF5_9AGAR</name>
<dbReference type="EMBL" id="JARIHO010000033">
    <property type="protein sequence ID" value="KAJ7334163.1"/>
    <property type="molecule type" value="Genomic_DNA"/>
</dbReference>
<organism evidence="1 2">
    <name type="scientific">Mycena albidolilacea</name>
    <dbReference type="NCBI Taxonomy" id="1033008"/>
    <lineage>
        <taxon>Eukaryota</taxon>
        <taxon>Fungi</taxon>
        <taxon>Dikarya</taxon>
        <taxon>Basidiomycota</taxon>
        <taxon>Agaricomycotina</taxon>
        <taxon>Agaricomycetes</taxon>
        <taxon>Agaricomycetidae</taxon>
        <taxon>Agaricales</taxon>
        <taxon>Marasmiineae</taxon>
        <taxon>Mycenaceae</taxon>
        <taxon>Mycena</taxon>
    </lineage>
</organism>
<protein>
    <recommendedName>
        <fullName evidence="3">F-box domain-containing protein</fullName>
    </recommendedName>
</protein>
<sequence>MSSQSLDPLSLDPITHPETTAFSSPELVQSAQQGLDHQIRKYQESIRTLQSRRNALSPIGRLPPEILSLVFVFCTSLDSLSWVRVVSHICRHWRGVALSCPNLWSFPVFSHPTWAEEMLQRSKMTPLTVKADLTYMTPRMVNAVHSALMHISRISSLDLKTGSRSLSEILNLTGSAPLLHSLSLVSPGFSQEEHFTLGPTFLNGEAAPRLRKLELTRFFLPWDSPLLNNLIHLKIQNPGPAARPSMAEFTGALERMPQLETLELDYALPVIAAGVAALSMPSSRIPLSHLKRIVIANVSVLECADTLNHLTFNGKSSPTIKISCLADNSTLTDFSTLIPALSAVQSAAATTRSLRSLFVNIGFGGMTVRTWSCFPQTGYTPATRPFLDLDLKWLRFMRDESQELMAFTCKALGVQGLRGLNISTDIQEVDTKTWVSTFGDLPALVSIRLRGQANQLVAALREDVFVDGVRKVAQAPAKKPAGHGRRASLRRPRGEELVGGLFFPALRNLILEDTDFEEPALDMLESALMERCERKQELWTLTLNDCNRLDDDGVERLENVVAEVKWDRLVMGFSEDESDADFSEYGDFYSGGGFFYHSEDDLDSEYDYSMYY</sequence>
<dbReference type="SUPFAM" id="SSF81383">
    <property type="entry name" value="F-box domain"/>
    <property type="match status" value="1"/>
</dbReference>
<evidence type="ECO:0000313" key="2">
    <source>
        <dbReference type="Proteomes" id="UP001218218"/>
    </source>
</evidence>
<accession>A0AAD6ZQF5</accession>
<gene>
    <name evidence="1" type="ORF">DFH08DRAFT_880358</name>
</gene>
<dbReference type="InterPro" id="IPR032675">
    <property type="entry name" value="LRR_dom_sf"/>
</dbReference>
<dbReference type="InterPro" id="IPR036047">
    <property type="entry name" value="F-box-like_dom_sf"/>
</dbReference>
<reference evidence="1" key="1">
    <citation type="submission" date="2023-03" db="EMBL/GenBank/DDBJ databases">
        <title>Massive genome expansion in bonnet fungi (Mycena s.s.) driven by repeated elements and novel gene families across ecological guilds.</title>
        <authorList>
            <consortium name="Lawrence Berkeley National Laboratory"/>
            <person name="Harder C.B."/>
            <person name="Miyauchi S."/>
            <person name="Viragh M."/>
            <person name="Kuo A."/>
            <person name="Thoen E."/>
            <person name="Andreopoulos B."/>
            <person name="Lu D."/>
            <person name="Skrede I."/>
            <person name="Drula E."/>
            <person name="Henrissat B."/>
            <person name="Morin E."/>
            <person name="Kohler A."/>
            <person name="Barry K."/>
            <person name="LaButti K."/>
            <person name="Morin E."/>
            <person name="Salamov A."/>
            <person name="Lipzen A."/>
            <person name="Mereny Z."/>
            <person name="Hegedus B."/>
            <person name="Baldrian P."/>
            <person name="Stursova M."/>
            <person name="Weitz H."/>
            <person name="Taylor A."/>
            <person name="Grigoriev I.V."/>
            <person name="Nagy L.G."/>
            <person name="Martin F."/>
            <person name="Kauserud H."/>
        </authorList>
    </citation>
    <scope>NUCLEOTIDE SEQUENCE</scope>
    <source>
        <strain evidence="1">CBHHK002</strain>
    </source>
</reference>
<dbReference type="Proteomes" id="UP001218218">
    <property type="component" value="Unassembled WGS sequence"/>
</dbReference>
<dbReference type="SUPFAM" id="SSF52047">
    <property type="entry name" value="RNI-like"/>
    <property type="match status" value="1"/>
</dbReference>
<dbReference type="Gene3D" id="3.80.10.10">
    <property type="entry name" value="Ribonuclease Inhibitor"/>
    <property type="match status" value="1"/>
</dbReference>
<dbReference type="AlphaFoldDB" id="A0AAD6ZQF5"/>
<evidence type="ECO:0008006" key="3">
    <source>
        <dbReference type="Google" id="ProtNLM"/>
    </source>
</evidence>
<proteinExistence type="predicted"/>
<evidence type="ECO:0000313" key="1">
    <source>
        <dbReference type="EMBL" id="KAJ7334163.1"/>
    </source>
</evidence>
<keyword evidence="2" id="KW-1185">Reference proteome</keyword>
<comment type="caution">
    <text evidence="1">The sequence shown here is derived from an EMBL/GenBank/DDBJ whole genome shotgun (WGS) entry which is preliminary data.</text>
</comment>
<dbReference type="Gene3D" id="1.20.1280.50">
    <property type="match status" value="1"/>
</dbReference>